<feature type="chain" id="PRO_5040473012" evidence="1">
    <location>
        <begin position="17"/>
        <end position="142"/>
    </location>
</feature>
<evidence type="ECO:0000256" key="1">
    <source>
        <dbReference type="SAM" id="SignalP"/>
    </source>
</evidence>
<dbReference type="AlphaFoldDB" id="A0A9P0BFC4"/>
<accession>A0A9P0BFC4</accession>
<protein>
    <submittedName>
        <fullName evidence="2">Uncharacterized protein</fullName>
    </submittedName>
</protein>
<gene>
    <name evidence="2" type="ORF">MELIAE_LOCUS11507</name>
</gene>
<dbReference type="EMBL" id="OV121139">
    <property type="protein sequence ID" value="CAH0562380.1"/>
    <property type="molecule type" value="Genomic_DNA"/>
</dbReference>
<reference evidence="2" key="1">
    <citation type="submission" date="2021-12" db="EMBL/GenBank/DDBJ databases">
        <authorList>
            <person name="King R."/>
        </authorList>
    </citation>
    <scope>NUCLEOTIDE SEQUENCE</scope>
</reference>
<keyword evidence="1" id="KW-0732">Signal</keyword>
<evidence type="ECO:0000313" key="3">
    <source>
        <dbReference type="Proteomes" id="UP001154078"/>
    </source>
</evidence>
<keyword evidence="3" id="KW-1185">Reference proteome</keyword>
<sequence>MINKWILLVCLTGIQAQDPRKRYESLPSFEINKVEEEEISCTTKACVKRSAGQDELGPFWANRGKKDPTYLQQRFFVEEPRWVLVRRDDPSADVDDPFFLSRGKKEELYRPYALSRERRDDGVISPFFAARGKKFGRYIQKI</sequence>
<evidence type="ECO:0000313" key="2">
    <source>
        <dbReference type="EMBL" id="CAH0562380.1"/>
    </source>
</evidence>
<proteinExistence type="predicted"/>
<organism evidence="2 3">
    <name type="scientific">Brassicogethes aeneus</name>
    <name type="common">Rape pollen beetle</name>
    <name type="synonym">Meligethes aeneus</name>
    <dbReference type="NCBI Taxonomy" id="1431903"/>
    <lineage>
        <taxon>Eukaryota</taxon>
        <taxon>Metazoa</taxon>
        <taxon>Ecdysozoa</taxon>
        <taxon>Arthropoda</taxon>
        <taxon>Hexapoda</taxon>
        <taxon>Insecta</taxon>
        <taxon>Pterygota</taxon>
        <taxon>Neoptera</taxon>
        <taxon>Endopterygota</taxon>
        <taxon>Coleoptera</taxon>
        <taxon>Polyphaga</taxon>
        <taxon>Cucujiformia</taxon>
        <taxon>Nitidulidae</taxon>
        <taxon>Meligethinae</taxon>
        <taxon>Brassicogethes</taxon>
    </lineage>
</organism>
<dbReference type="OrthoDB" id="5219169at2759"/>
<feature type="signal peptide" evidence="1">
    <location>
        <begin position="1"/>
        <end position="16"/>
    </location>
</feature>
<name>A0A9P0BFC4_BRAAE</name>
<dbReference type="Proteomes" id="UP001154078">
    <property type="component" value="Chromosome 8"/>
</dbReference>